<proteinExistence type="predicted"/>
<reference evidence="1" key="1">
    <citation type="journal article" date="2015" name="Nature">
        <title>Complex archaea that bridge the gap between prokaryotes and eukaryotes.</title>
        <authorList>
            <person name="Spang A."/>
            <person name="Saw J.H."/>
            <person name="Jorgensen S.L."/>
            <person name="Zaremba-Niedzwiedzka K."/>
            <person name="Martijn J."/>
            <person name="Lind A.E."/>
            <person name="van Eijk R."/>
            <person name="Schleper C."/>
            <person name="Guy L."/>
            <person name="Ettema T.J."/>
        </authorList>
    </citation>
    <scope>NUCLEOTIDE SEQUENCE</scope>
</reference>
<organism evidence="1">
    <name type="scientific">marine sediment metagenome</name>
    <dbReference type="NCBI Taxonomy" id="412755"/>
    <lineage>
        <taxon>unclassified sequences</taxon>
        <taxon>metagenomes</taxon>
        <taxon>ecological metagenomes</taxon>
    </lineage>
</organism>
<evidence type="ECO:0000313" key="1">
    <source>
        <dbReference type="EMBL" id="KKM61309.1"/>
    </source>
</evidence>
<protein>
    <submittedName>
        <fullName evidence="1">Uncharacterized protein</fullName>
    </submittedName>
</protein>
<accession>A0A0F9IVF3</accession>
<dbReference type="AlphaFoldDB" id="A0A0F9IVF3"/>
<feature type="non-terminal residue" evidence="1">
    <location>
        <position position="224"/>
    </location>
</feature>
<name>A0A0F9IVF3_9ZZZZ</name>
<gene>
    <name evidence="1" type="ORF">LCGC14_1533060</name>
</gene>
<dbReference type="EMBL" id="LAZR01011508">
    <property type="protein sequence ID" value="KKM61309.1"/>
    <property type="molecule type" value="Genomic_DNA"/>
</dbReference>
<sequence length="224" mass="25079">MADGTRDYDNVKILNDLDGTLSVVTAPSQELDVAGDQQETKYINPKWAEYNGYYRKNQGGTKANITQYAVWIAGRGFKTEESIQKRLDKIRGNGTDTFKGILKNALRVKKVNGDSFAEIVTSNKKPPEANGRNLINVKPLNAGRVEILANAAGIIVGYQQTNGKKGAEKKNVGEKLETWQIFHLSNDREGDEIHGISVYEGSTKMLDRIEQLDQDMKEVFHRYV</sequence>
<comment type="caution">
    <text evidence="1">The sequence shown here is derived from an EMBL/GenBank/DDBJ whole genome shotgun (WGS) entry which is preliminary data.</text>
</comment>